<gene>
    <name evidence="1" type="ORF">IMSHALPRED_007387</name>
</gene>
<dbReference type="PANTHER" id="PTHR38887:SF1">
    <property type="entry name" value="RAS MODIFICATION PROTEIN ERF4"/>
    <property type="match status" value="1"/>
</dbReference>
<keyword evidence="2" id="KW-1185">Reference proteome</keyword>
<dbReference type="OrthoDB" id="3433125at2759"/>
<sequence length="305" mass="32573">MNDEFYRPRGLYCLVMTWSPESSETSSTIDLTSTIFAKSHSNNNKGASKLAKKFSNSSGKSYANMEIPEVAPLIYPALDKLAEQQGEDAVRKRDKLKKKANFVDDYWDKRAQAKYIGKHPDSVLAQTPKPTFTSRYADPNHPASSGSIISLLTGGYINPPPMQQRRGMGGGLMGLLGGGGAYSSGCYGGRSGGFGSGRRMGGRSRSGEGMQLQQNGDIEGQGYTQGQAHEGMYAGRGMNTQRDFGGGRGRGGMRMGTGPLGLPLPTPGTAIKKLLKKDVLYLMIVNMPSDAEMAAAMAAHAGQGR</sequence>
<evidence type="ECO:0000313" key="2">
    <source>
        <dbReference type="Proteomes" id="UP000664534"/>
    </source>
</evidence>
<reference evidence="1" key="1">
    <citation type="submission" date="2021-03" db="EMBL/GenBank/DDBJ databases">
        <authorList>
            <person name="Tagirdzhanova G."/>
        </authorList>
    </citation>
    <scope>NUCLEOTIDE SEQUENCE</scope>
</reference>
<comment type="caution">
    <text evidence="1">The sequence shown here is derived from an EMBL/GenBank/DDBJ whole genome shotgun (WGS) entry which is preliminary data.</text>
</comment>
<protein>
    <submittedName>
        <fullName evidence="1">Uncharacterized protein</fullName>
    </submittedName>
</protein>
<name>A0A8H3FRM3_9LECA</name>
<evidence type="ECO:0000313" key="1">
    <source>
        <dbReference type="EMBL" id="CAF9928109.1"/>
    </source>
</evidence>
<accession>A0A8H3FRM3</accession>
<dbReference type="Proteomes" id="UP000664534">
    <property type="component" value="Unassembled WGS sequence"/>
</dbReference>
<proteinExistence type="predicted"/>
<organism evidence="1 2">
    <name type="scientific">Imshaugia aleurites</name>
    <dbReference type="NCBI Taxonomy" id="172621"/>
    <lineage>
        <taxon>Eukaryota</taxon>
        <taxon>Fungi</taxon>
        <taxon>Dikarya</taxon>
        <taxon>Ascomycota</taxon>
        <taxon>Pezizomycotina</taxon>
        <taxon>Lecanoromycetes</taxon>
        <taxon>OSLEUM clade</taxon>
        <taxon>Lecanoromycetidae</taxon>
        <taxon>Lecanorales</taxon>
        <taxon>Lecanorineae</taxon>
        <taxon>Parmeliaceae</taxon>
        <taxon>Imshaugia</taxon>
    </lineage>
</organism>
<dbReference type="InterPro" id="IPR053221">
    <property type="entry name" value="Burnettramic_acid_biosynth"/>
</dbReference>
<dbReference type="AlphaFoldDB" id="A0A8H3FRM3"/>
<dbReference type="EMBL" id="CAJPDT010000048">
    <property type="protein sequence ID" value="CAF9928109.1"/>
    <property type="molecule type" value="Genomic_DNA"/>
</dbReference>
<dbReference type="PANTHER" id="PTHR38887">
    <property type="entry name" value="CHROMOSOME 21, WHOLE GENOME SHOTGUN SEQUENCE"/>
    <property type="match status" value="1"/>
</dbReference>